<dbReference type="SUPFAM" id="SSF51182">
    <property type="entry name" value="RmlC-like cupins"/>
    <property type="match status" value="1"/>
</dbReference>
<evidence type="ECO:0000259" key="3">
    <source>
        <dbReference type="PROSITE" id="PS50943"/>
    </source>
</evidence>
<gene>
    <name evidence="4" type="ORF">ENQ20_20090</name>
</gene>
<dbReference type="PANTHER" id="PTHR46797">
    <property type="entry name" value="HTH-TYPE TRANSCRIPTIONAL REGULATOR"/>
    <property type="match status" value="1"/>
</dbReference>
<dbReference type="GO" id="GO:0003677">
    <property type="term" value="F:DNA binding"/>
    <property type="evidence" value="ECO:0007669"/>
    <property type="project" value="UniProtKB-KW"/>
</dbReference>
<proteinExistence type="predicted"/>
<dbReference type="Gene3D" id="1.10.260.40">
    <property type="entry name" value="lambda repressor-like DNA-binding domains"/>
    <property type="match status" value="1"/>
</dbReference>
<dbReference type="InterPro" id="IPR001387">
    <property type="entry name" value="Cro/C1-type_HTH"/>
</dbReference>
<dbReference type="CDD" id="cd00093">
    <property type="entry name" value="HTH_XRE"/>
    <property type="match status" value="1"/>
</dbReference>
<evidence type="ECO:0000256" key="1">
    <source>
        <dbReference type="ARBA" id="ARBA00023125"/>
    </source>
</evidence>
<evidence type="ECO:0000313" key="4">
    <source>
        <dbReference type="EMBL" id="HDX33757.1"/>
    </source>
</evidence>
<reference evidence="4" key="1">
    <citation type="journal article" date="2020" name="mSystems">
        <title>Genome- and Community-Level Interaction Insights into Carbon Utilization and Element Cycling Functions of Hydrothermarchaeota in Hydrothermal Sediment.</title>
        <authorList>
            <person name="Zhou Z."/>
            <person name="Liu Y."/>
            <person name="Xu W."/>
            <person name="Pan J."/>
            <person name="Luo Z.H."/>
            <person name="Li M."/>
        </authorList>
    </citation>
    <scope>NUCLEOTIDE SEQUENCE [LARGE SCALE GENOMIC DNA]</scope>
    <source>
        <strain evidence="4">SpSt-289</strain>
    </source>
</reference>
<dbReference type="EMBL" id="DSMG01000199">
    <property type="protein sequence ID" value="HDX33757.1"/>
    <property type="molecule type" value="Genomic_DNA"/>
</dbReference>
<dbReference type="InterPro" id="IPR013096">
    <property type="entry name" value="Cupin_2"/>
</dbReference>
<dbReference type="PANTHER" id="PTHR46797:SF1">
    <property type="entry name" value="METHYLPHOSPHONATE SYNTHASE"/>
    <property type="match status" value="1"/>
</dbReference>
<keyword evidence="1" id="KW-0238">DNA-binding</keyword>
<dbReference type="SMART" id="SM00530">
    <property type="entry name" value="HTH_XRE"/>
    <property type="match status" value="1"/>
</dbReference>
<dbReference type="AlphaFoldDB" id="A0A7C1FIM1"/>
<dbReference type="InterPro" id="IPR011051">
    <property type="entry name" value="RmlC_Cupin_sf"/>
</dbReference>
<protein>
    <submittedName>
        <fullName evidence="4">XRE family transcriptional regulator</fullName>
    </submittedName>
</protein>
<feature type="region of interest" description="Disordered" evidence="2">
    <location>
        <begin position="1"/>
        <end position="25"/>
    </location>
</feature>
<dbReference type="GO" id="GO:0003700">
    <property type="term" value="F:DNA-binding transcription factor activity"/>
    <property type="evidence" value="ECO:0007669"/>
    <property type="project" value="TreeGrafter"/>
</dbReference>
<dbReference type="Pfam" id="PF07883">
    <property type="entry name" value="Cupin_2"/>
    <property type="match status" value="1"/>
</dbReference>
<feature type="domain" description="HTH cro/C1-type" evidence="3">
    <location>
        <begin position="27"/>
        <end position="81"/>
    </location>
</feature>
<dbReference type="InterPro" id="IPR010982">
    <property type="entry name" value="Lambda_DNA-bd_dom_sf"/>
</dbReference>
<dbReference type="GO" id="GO:0005829">
    <property type="term" value="C:cytosol"/>
    <property type="evidence" value="ECO:0007669"/>
    <property type="project" value="TreeGrafter"/>
</dbReference>
<comment type="caution">
    <text evidence="4">The sequence shown here is derived from an EMBL/GenBank/DDBJ whole genome shotgun (WGS) entry which is preliminary data.</text>
</comment>
<dbReference type="Gene3D" id="2.60.120.10">
    <property type="entry name" value="Jelly Rolls"/>
    <property type="match status" value="1"/>
</dbReference>
<dbReference type="Pfam" id="PF01381">
    <property type="entry name" value="HTH_3"/>
    <property type="match status" value="1"/>
</dbReference>
<organism evidence="4">
    <name type="scientific">Caldilinea aerophila</name>
    <dbReference type="NCBI Taxonomy" id="133453"/>
    <lineage>
        <taxon>Bacteria</taxon>
        <taxon>Bacillati</taxon>
        <taxon>Chloroflexota</taxon>
        <taxon>Caldilineae</taxon>
        <taxon>Caldilineales</taxon>
        <taxon>Caldilineaceae</taxon>
        <taxon>Caldilinea</taxon>
    </lineage>
</organism>
<name>A0A7C1FIM1_9CHLR</name>
<evidence type="ECO:0000256" key="2">
    <source>
        <dbReference type="SAM" id="MobiDB-lite"/>
    </source>
</evidence>
<feature type="compositionally biased region" description="Polar residues" evidence="2">
    <location>
        <begin position="15"/>
        <end position="24"/>
    </location>
</feature>
<dbReference type="SUPFAM" id="SSF47413">
    <property type="entry name" value="lambda repressor-like DNA-binding domains"/>
    <property type="match status" value="1"/>
</dbReference>
<dbReference type="CDD" id="cd02209">
    <property type="entry name" value="cupin_XRE_C"/>
    <property type="match status" value="1"/>
</dbReference>
<dbReference type="PROSITE" id="PS50943">
    <property type="entry name" value="HTH_CROC1"/>
    <property type="match status" value="1"/>
</dbReference>
<dbReference type="InterPro" id="IPR050807">
    <property type="entry name" value="TransReg_Diox_bact_type"/>
</dbReference>
<dbReference type="InterPro" id="IPR014710">
    <property type="entry name" value="RmlC-like_jellyroll"/>
</dbReference>
<accession>A0A7C1FIM1</accession>
<sequence>MPTREQTNHPDVTGNGEQTHSSFGSRIRARRKELGLSLEDLAQRTGLTASFLSLVERDMSNPSLESLRHIAEALGVPPFYFSHAPDPALPMLQNPVVRAGERIQITFPPGDVTSELLVPNLRNRLEVFITHVKPSAGNIARPPPLETEECLLVLKGKVRVVLNDQEYVLSEGDSIYIHGRALREISAIEEETVFLSAITPPIF</sequence>